<evidence type="ECO:0000313" key="5">
    <source>
        <dbReference type="Proteomes" id="UP000001235"/>
    </source>
</evidence>
<dbReference type="STRING" id="395494.Galf_0753"/>
<dbReference type="CDD" id="cd17574">
    <property type="entry name" value="REC_OmpR"/>
    <property type="match status" value="1"/>
</dbReference>
<dbReference type="PANTHER" id="PTHR44591:SF3">
    <property type="entry name" value="RESPONSE REGULATORY DOMAIN-CONTAINING PROTEIN"/>
    <property type="match status" value="1"/>
</dbReference>
<dbReference type="InterPro" id="IPR001789">
    <property type="entry name" value="Sig_transdc_resp-reg_receiver"/>
</dbReference>
<dbReference type="PROSITE" id="PS50110">
    <property type="entry name" value="RESPONSE_REGULATORY"/>
    <property type="match status" value="1"/>
</dbReference>
<dbReference type="Proteomes" id="UP000001235">
    <property type="component" value="Chromosome"/>
</dbReference>
<feature type="modified residue" description="4-aspartylphosphate" evidence="2">
    <location>
        <position position="52"/>
    </location>
</feature>
<dbReference type="OrthoDB" id="9179585at2"/>
<keyword evidence="5" id="KW-1185">Reference proteome</keyword>
<evidence type="ECO:0000256" key="1">
    <source>
        <dbReference type="ARBA" id="ARBA00022553"/>
    </source>
</evidence>
<evidence type="ECO:0000256" key="2">
    <source>
        <dbReference type="PROSITE-ProRule" id="PRU00169"/>
    </source>
</evidence>
<sequence length="125" mass="13848">MKKIMIVDDQPIIRKMILLALQDEHFVLTEACDADSAYQLMLKDKPDGIVLDVMMPGQLNGFQLCERIKQSPELSGIHVVLVTACGQIADQEFGRALGADAYFVKPFSPVALAMHMKEALLKEST</sequence>
<dbReference type="Gene3D" id="3.40.50.2300">
    <property type="match status" value="1"/>
</dbReference>
<dbReference type="GO" id="GO:0000160">
    <property type="term" value="P:phosphorelay signal transduction system"/>
    <property type="evidence" value="ECO:0007669"/>
    <property type="project" value="InterPro"/>
</dbReference>
<dbReference type="InterPro" id="IPR050595">
    <property type="entry name" value="Bact_response_regulator"/>
</dbReference>
<dbReference type="eggNOG" id="COG0745">
    <property type="taxonomic scope" value="Bacteria"/>
</dbReference>
<feature type="domain" description="Response regulatory" evidence="3">
    <location>
        <begin position="3"/>
        <end position="120"/>
    </location>
</feature>
<accession>D9SDN2</accession>
<dbReference type="HOGENOM" id="CLU_000445_69_17_4"/>
<reference evidence="4 5" key="1">
    <citation type="submission" date="2010-08" db="EMBL/GenBank/DDBJ databases">
        <title>Complete sequence of Gallionella capsiferriformans ES-2.</title>
        <authorList>
            <consortium name="US DOE Joint Genome Institute"/>
            <person name="Lucas S."/>
            <person name="Copeland A."/>
            <person name="Lapidus A."/>
            <person name="Cheng J.-F."/>
            <person name="Bruce D."/>
            <person name="Goodwin L."/>
            <person name="Pitluck S."/>
            <person name="Chertkov O."/>
            <person name="Davenport K.W."/>
            <person name="Detter J.C."/>
            <person name="Han C."/>
            <person name="Tapia R."/>
            <person name="Land M."/>
            <person name="Hauser L."/>
            <person name="Chang Y.-J."/>
            <person name="Jeffries C."/>
            <person name="Kyrpides N."/>
            <person name="Ivanova N."/>
            <person name="Mikhailova N."/>
            <person name="Shelobolina E.S."/>
            <person name="Picardal F."/>
            <person name="Roden E."/>
            <person name="Emerson D."/>
            <person name="Woyke T."/>
        </authorList>
    </citation>
    <scope>NUCLEOTIDE SEQUENCE [LARGE SCALE GENOMIC DNA]</scope>
    <source>
        <strain evidence="4 5">ES-2</strain>
    </source>
</reference>
<organism evidence="4 5">
    <name type="scientific">Gallionella capsiferriformans (strain ES-2)</name>
    <name type="common">Gallionella ferruginea capsiferriformans (strain ES-2)</name>
    <dbReference type="NCBI Taxonomy" id="395494"/>
    <lineage>
        <taxon>Bacteria</taxon>
        <taxon>Pseudomonadati</taxon>
        <taxon>Pseudomonadota</taxon>
        <taxon>Betaproteobacteria</taxon>
        <taxon>Nitrosomonadales</taxon>
        <taxon>Gallionellaceae</taxon>
        <taxon>Gallionella</taxon>
    </lineage>
</organism>
<evidence type="ECO:0000313" key="4">
    <source>
        <dbReference type="EMBL" id="ADL54789.1"/>
    </source>
</evidence>
<proteinExistence type="predicted"/>
<evidence type="ECO:0000259" key="3">
    <source>
        <dbReference type="PROSITE" id="PS50110"/>
    </source>
</evidence>
<dbReference type="SMART" id="SM00448">
    <property type="entry name" value="REC"/>
    <property type="match status" value="1"/>
</dbReference>
<dbReference type="Pfam" id="PF00072">
    <property type="entry name" value="Response_reg"/>
    <property type="match status" value="1"/>
</dbReference>
<protein>
    <submittedName>
        <fullName evidence="4">Response regulator receiver protein</fullName>
    </submittedName>
</protein>
<dbReference type="KEGG" id="gca:Galf_0753"/>
<name>D9SDN2_GALCS</name>
<keyword evidence="1 2" id="KW-0597">Phosphoprotein</keyword>
<dbReference type="RefSeq" id="WP_013292730.1">
    <property type="nucleotide sequence ID" value="NC_014394.1"/>
</dbReference>
<dbReference type="PANTHER" id="PTHR44591">
    <property type="entry name" value="STRESS RESPONSE REGULATOR PROTEIN 1"/>
    <property type="match status" value="1"/>
</dbReference>
<dbReference type="AlphaFoldDB" id="D9SDN2"/>
<gene>
    <name evidence="4" type="ordered locus">Galf_0753</name>
</gene>
<dbReference type="InterPro" id="IPR011006">
    <property type="entry name" value="CheY-like_superfamily"/>
</dbReference>
<dbReference type="EMBL" id="CP002159">
    <property type="protein sequence ID" value="ADL54789.1"/>
    <property type="molecule type" value="Genomic_DNA"/>
</dbReference>
<dbReference type="SUPFAM" id="SSF52172">
    <property type="entry name" value="CheY-like"/>
    <property type="match status" value="1"/>
</dbReference>